<evidence type="ECO:0000256" key="1">
    <source>
        <dbReference type="SAM" id="MobiDB-lite"/>
    </source>
</evidence>
<proteinExistence type="predicted"/>
<comment type="caution">
    <text evidence="2">The sequence shown here is derived from an EMBL/GenBank/DDBJ whole genome shotgun (WGS) entry which is preliminary data.</text>
</comment>
<sequence length="72" mass="8493">MTAELITLRNTLCESSRNEMQQQLAYQQSKEKEQRDKQYDNLVNRLDKLRALAKTKNGDNNLKRKVQTSFAF</sequence>
<protein>
    <submittedName>
        <fullName evidence="2">Uncharacterized protein</fullName>
    </submittedName>
</protein>
<keyword evidence="3" id="KW-1185">Reference proteome</keyword>
<gene>
    <name evidence="2" type="ORF">GLIP_2860</name>
</gene>
<accession>K6XUY3</accession>
<feature type="compositionally biased region" description="Polar residues" evidence="1">
    <location>
        <begin position="17"/>
        <end position="28"/>
    </location>
</feature>
<evidence type="ECO:0000313" key="2">
    <source>
        <dbReference type="EMBL" id="GAC15481.1"/>
    </source>
</evidence>
<dbReference type="AlphaFoldDB" id="K6XUY3"/>
<dbReference type="EMBL" id="BAEN01000056">
    <property type="protein sequence ID" value="GAC15481.1"/>
    <property type="molecule type" value="Genomic_DNA"/>
</dbReference>
<dbReference type="RefSeq" id="WP_008845286.1">
    <property type="nucleotide sequence ID" value="NZ_BAEN01000056.1"/>
</dbReference>
<reference evidence="2 3" key="1">
    <citation type="journal article" date="2017" name="Antonie Van Leeuwenhoek">
        <title>Rhizobium rhizosphaerae sp. nov., a novel species isolated from rice rhizosphere.</title>
        <authorList>
            <person name="Zhao J.J."/>
            <person name="Zhang J."/>
            <person name="Zhang R.J."/>
            <person name="Zhang C.W."/>
            <person name="Yin H.Q."/>
            <person name="Zhang X.X."/>
        </authorList>
    </citation>
    <scope>NUCLEOTIDE SEQUENCE [LARGE SCALE GENOMIC DNA]</scope>
    <source>
        <strain evidence="2 3">E3</strain>
    </source>
</reference>
<organism evidence="2 3">
    <name type="scientific">Aliiglaciecola lipolytica E3</name>
    <dbReference type="NCBI Taxonomy" id="1127673"/>
    <lineage>
        <taxon>Bacteria</taxon>
        <taxon>Pseudomonadati</taxon>
        <taxon>Pseudomonadota</taxon>
        <taxon>Gammaproteobacteria</taxon>
        <taxon>Alteromonadales</taxon>
        <taxon>Alteromonadaceae</taxon>
        <taxon>Aliiglaciecola</taxon>
    </lineage>
</organism>
<feature type="region of interest" description="Disordered" evidence="1">
    <location>
        <begin position="17"/>
        <end position="36"/>
    </location>
</feature>
<evidence type="ECO:0000313" key="3">
    <source>
        <dbReference type="Proteomes" id="UP000006334"/>
    </source>
</evidence>
<dbReference type="Proteomes" id="UP000006334">
    <property type="component" value="Unassembled WGS sequence"/>
</dbReference>
<name>K6XUY3_9ALTE</name>